<feature type="compositionally biased region" description="Basic residues" evidence="5">
    <location>
        <begin position="480"/>
        <end position="496"/>
    </location>
</feature>
<dbReference type="RefSeq" id="WP_145261153.1">
    <property type="nucleotide sequence ID" value="NZ_CP036279.1"/>
</dbReference>
<dbReference type="PANTHER" id="PTHR42693:SF53">
    <property type="entry name" value="ENDO-4-O-SULFATASE"/>
    <property type="match status" value="1"/>
</dbReference>
<feature type="region of interest" description="Disordered" evidence="5">
    <location>
        <begin position="469"/>
        <end position="496"/>
    </location>
</feature>
<sequence length="496" mass="55994">MFFPNSQQGRLRRRRLPSLGRLFLVVLTFVGAAVADSVARADEANERPNFVVFLADDLGWGDLGCYGHEKIQTPNLDKFAKQGLRMTQCYSACSVCSPSRSSILTGRTPYRNGVWRWIPDGSKYHLRPSEITVAKLLKDQGYATCHVGKWHLNGKFNSSEQPQPGDHGYDWWMATQNNAAPTHKNPTNFVRNGEPVGPLEGFSAELVADEAIDWLQHHRDKEKPFFLTVWTHEPHLPIESNPKFMELYKDADDPGIRQHHGNVTQLDHAFGKLMKELEEQGLDESTFVIFTSDNGPEGSGEPFPKNPQSQRNRTRGSTGGLRGRKRSTFDGGIRVPGIVRWPGKVKPGTETKEPVIGSDIFTTICDIVGVPVPSDRTIDGASMLPLFEGNQIEREQPLYWRNHLSDDKHMVALRDGDWKVIGSSDMTHFELYNLADDWQETADVAKKFPVKFAEMKRKLIDHDAAVLADGPDWWKNDPHARKRKQPKPKKKAKPTT</sequence>
<dbReference type="EMBL" id="CP036279">
    <property type="protein sequence ID" value="QDU63585.1"/>
    <property type="molecule type" value="Genomic_DNA"/>
</dbReference>
<dbReference type="InterPro" id="IPR017850">
    <property type="entry name" value="Alkaline_phosphatase_core_sf"/>
</dbReference>
<accession>A0A518B9C8</accession>
<dbReference type="KEGG" id="knv:Pan216_44660"/>
<evidence type="ECO:0000313" key="7">
    <source>
        <dbReference type="EMBL" id="QDU63585.1"/>
    </source>
</evidence>
<name>A0A518B9C8_9BACT</name>
<dbReference type="PANTHER" id="PTHR42693">
    <property type="entry name" value="ARYLSULFATASE FAMILY MEMBER"/>
    <property type="match status" value="1"/>
</dbReference>
<protein>
    <submittedName>
        <fullName evidence="7">Arylsulfatase</fullName>
        <ecNumber evidence="7">3.1.6.1</ecNumber>
    </submittedName>
</protein>
<feature type="region of interest" description="Disordered" evidence="5">
    <location>
        <begin position="289"/>
        <end position="328"/>
    </location>
</feature>
<dbReference type="AlphaFoldDB" id="A0A518B9C8"/>
<comment type="similarity">
    <text evidence="1">Belongs to the sulfatase family.</text>
</comment>
<evidence type="ECO:0000256" key="1">
    <source>
        <dbReference type="ARBA" id="ARBA00008779"/>
    </source>
</evidence>
<dbReference type="GO" id="GO:0046872">
    <property type="term" value="F:metal ion binding"/>
    <property type="evidence" value="ECO:0007669"/>
    <property type="project" value="UniProtKB-KW"/>
</dbReference>
<reference evidence="7 8" key="1">
    <citation type="submission" date="2019-02" db="EMBL/GenBank/DDBJ databases">
        <title>Deep-cultivation of Planctomycetes and their phenomic and genomic characterization uncovers novel biology.</title>
        <authorList>
            <person name="Wiegand S."/>
            <person name="Jogler M."/>
            <person name="Boedeker C."/>
            <person name="Pinto D."/>
            <person name="Vollmers J."/>
            <person name="Rivas-Marin E."/>
            <person name="Kohn T."/>
            <person name="Peeters S.H."/>
            <person name="Heuer A."/>
            <person name="Rast P."/>
            <person name="Oberbeckmann S."/>
            <person name="Bunk B."/>
            <person name="Jeske O."/>
            <person name="Meyerdierks A."/>
            <person name="Storesund J.E."/>
            <person name="Kallscheuer N."/>
            <person name="Luecker S."/>
            <person name="Lage O.M."/>
            <person name="Pohl T."/>
            <person name="Merkel B.J."/>
            <person name="Hornburger P."/>
            <person name="Mueller R.-W."/>
            <person name="Bruemmer F."/>
            <person name="Labrenz M."/>
            <person name="Spormann A.M."/>
            <person name="Op den Camp H."/>
            <person name="Overmann J."/>
            <person name="Amann R."/>
            <person name="Jetten M.S.M."/>
            <person name="Mascher T."/>
            <person name="Medema M.H."/>
            <person name="Devos D.P."/>
            <person name="Kaster A.-K."/>
            <person name="Ovreas L."/>
            <person name="Rohde M."/>
            <person name="Galperin M.Y."/>
            <person name="Jogler C."/>
        </authorList>
    </citation>
    <scope>NUCLEOTIDE SEQUENCE [LARGE SCALE GENOMIC DNA]</scope>
    <source>
        <strain evidence="7 8">Pan216</strain>
    </source>
</reference>
<dbReference type="PROSITE" id="PS00523">
    <property type="entry name" value="SULFATASE_1"/>
    <property type="match status" value="1"/>
</dbReference>
<dbReference type="InterPro" id="IPR000917">
    <property type="entry name" value="Sulfatase_N"/>
</dbReference>
<gene>
    <name evidence="7" type="primary">atsA_41</name>
    <name evidence="7" type="ORF">Pan216_44660</name>
</gene>
<dbReference type="Gene3D" id="3.30.1120.10">
    <property type="match status" value="1"/>
</dbReference>
<dbReference type="OrthoDB" id="9803751at2"/>
<dbReference type="Proteomes" id="UP000317093">
    <property type="component" value="Chromosome"/>
</dbReference>
<evidence type="ECO:0000256" key="4">
    <source>
        <dbReference type="ARBA" id="ARBA00022837"/>
    </source>
</evidence>
<evidence type="ECO:0000313" key="8">
    <source>
        <dbReference type="Proteomes" id="UP000317093"/>
    </source>
</evidence>
<dbReference type="PROSITE" id="PS00149">
    <property type="entry name" value="SULFATASE_2"/>
    <property type="match status" value="1"/>
</dbReference>
<evidence type="ECO:0000256" key="5">
    <source>
        <dbReference type="SAM" id="MobiDB-lite"/>
    </source>
</evidence>
<keyword evidence="2" id="KW-0479">Metal-binding</keyword>
<dbReference type="InterPro" id="IPR050738">
    <property type="entry name" value="Sulfatase"/>
</dbReference>
<evidence type="ECO:0000256" key="3">
    <source>
        <dbReference type="ARBA" id="ARBA00022801"/>
    </source>
</evidence>
<feature type="domain" description="Sulfatase N-terminal" evidence="6">
    <location>
        <begin position="48"/>
        <end position="370"/>
    </location>
</feature>
<keyword evidence="3 7" id="KW-0378">Hydrolase</keyword>
<organism evidence="7 8">
    <name type="scientific">Kolteria novifilia</name>
    <dbReference type="NCBI Taxonomy" id="2527975"/>
    <lineage>
        <taxon>Bacteria</taxon>
        <taxon>Pseudomonadati</taxon>
        <taxon>Planctomycetota</taxon>
        <taxon>Planctomycetia</taxon>
        <taxon>Kolteriales</taxon>
        <taxon>Kolteriaceae</taxon>
        <taxon>Kolteria</taxon>
    </lineage>
</organism>
<dbReference type="Gene3D" id="3.40.720.10">
    <property type="entry name" value="Alkaline Phosphatase, subunit A"/>
    <property type="match status" value="1"/>
</dbReference>
<dbReference type="InterPro" id="IPR024607">
    <property type="entry name" value="Sulfatase_CS"/>
</dbReference>
<keyword evidence="4" id="KW-0106">Calcium</keyword>
<dbReference type="Pfam" id="PF00884">
    <property type="entry name" value="Sulfatase"/>
    <property type="match status" value="1"/>
</dbReference>
<evidence type="ECO:0000259" key="6">
    <source>
        <dbReference type="Pfam" id="PF00884"/>
    </source>
</evidence>
<proteinExistence type="inferred from homology"/>
<evidence type="ECO:0000256" key="2">
    <source>
        <dbReference type="ARBA" id="ARBA00022723"/>
    </source>
</evidence>
<keyword evidence="8" id="KW-1185">Reference proteome</keyword>
<dbReference type="GO" id="GO:0004065">
    <property type="term" value="F:arylsulfatase activity"/>
    <property type="evidence" value="ECO:0007669"/>
    <property type="project" value="UniProtKB-EC"/>
</dbReference>
<dbReference type="SUPFAM" id="SSF53649">
    <property type="entry name" value="Alkaline phosphatase-like"/>
    <property type="match status" value="1"/>
</dbReference>
<dbReference type="EC" id="3.1.6.1" evidence="7"/>